<proteinExistence type="predicted"/>
<keyword evidence="1" id="KW-0472">Membrane</keyword>
<dbReference type="AlphaFoldDB" id="A0A0F9GI15"/>
<comment type="caution">
    <text evidence="2">The sequence shown here is derived from an EMBL/GenBank/DDBJ whole genome shotgun (WGS) entry which is preliminary data.</text>
</comment>
<evidence type="ECO:0000256" key="1">
    <source>
        <dbReference type="SAM" id="Phobius"/>
    </source>
</evidence>
<feature type="transmembrane region" description="Helical" evidence="1">
    <location>
        <begin position="114"/>
        <end position="134"/>
    </location>
</feature>
<keyword evidence="1" id="KW-0812">Transmembrane</keyword>
<feature type="transmembrane region" description="Helical" evidence="1">
    <location>
        <begin position="86"/>
        <end position="108"/>
    </location>
</feature>
<sequence>MATTVTSCGARPAFFAAAAIAVPLLALCLWLTAYGGAEFDRGAARCHSEVLFKLLLLAWVVNWTLLLVVGACVARCAIDTDFGDEFAPLAQTVLLGIGVIAVNGFAQFSGSIELVLWRVLATCSVATLHVFTFARLVGPRAYYSVAGNNRYADWFMSRLLQFDLKLDGIGAADSELRQCTELMDDFVEHCLYQPVMRHAEAGARAATEIAPQVLVDCYREIGAFHAHSARMTAGQREQRHKTIVNKYLIAEQTGGADAGQPNPWFTHVPGELALQAMDASPDDSHRAFDRASEWIVRVLDAHFGAHYVNRELPKRDVYERNVHVRDIVRRAKLARLKTRQLRAGLVDGYRLVSGVHWGADAEETHGQTELQEIVVPDADRA</sequence>
<feature type="transmembrane region" description="Helical" evidence="1">
    <location>
        <begin position="54"/>
        <end position="74"/>
    </location>
</feature>
<reference evidence="2" key="1">
    <citation type="journal article" date="2015" name="Nature">
        <title>Complex archaea that bridge the gap between prokaryotes and eukaryotes.</title>
        <authorList>
            <person name="Spang A."/>
            <person name="Saw J.H."/>
            <person name="Jorgensen S.L."/>
            <person name="Zaremba-Niedzwiedzka K."/>
            <person name="Martijn J."/>
            <person name="Lind A.E."/>
            <person name="van Eijk R."/>
            <person name="Schleper C."/>
            <person name="Guy L."/>
            <person name="Ettema T.J."/>
        </authorList>
    </citation>
    <scope>NUCLEOTIDE SEQUENCE</scope>
</reference>
<organism evidence="2">
    <name type="scientific">marine sediment metagenome</name>
    <dbReference type="NCBI Taxonomy" id="412755"/>
    <lineage>
        <taxon>unclassified sequences</taxon>
        <taxon>metagenomes</taxon>
        <taxon>ecological metagenomes</taxon>
    </lineage>
</organism>
<name>A0A0F9GI15_9ZZZZ</name>
<protein>
    <submittedName>
        <fullName evidence="2">Uncharacterized protein</fullName>
    </submittedName>
</protein>
<keyword evidence="1" id="KW-1133">Transmembrane helix</keyword>
<accession>A0A0F9GI15</accession>
<feature type="transmembrane region" description="Helical" evidence="1">
    <location>
        <begin position="12"/>
        <end position="34"/>
    </location>
</feature>
<dbReference type="EMBL" id="LAZR01017914">
    <property type="protein sequence ID" value="KKL98474.1"/>
    <property type="molecule type" value="Genomic_DNA"/>
</dbReference>
<evidence type="ECO:0000313" key="2">
    <source>
        <dbReference type="EMBL" id="KKL98474.1"/>
    </source>
</evidence>
<gene>
    <name evidence="2" type="ORF">LCGC14_1824070</name>
</gene>